<dbReference type="SUPFAM" id="SSF51735">
    <property type="entry name" value="NAD(P)-binding Rossmann-fold domains"/>
    <property type="match status" value="1"/>
</dbReference>
<proteinExistence type="inferred from homology"/>
<gene>
    <name evidence="4" type="ORF">ABB55_18070</name>
</gene>
<comment type="similarity">
    <text evidence="1 3">Belongs to the short-chain dehydrogenases/reductases (SDR) family.</text>
</comment>
<dbReference type="InterPro" id="IPR051911">
    <property type="entry name" value="SDR_oxidoreductase"/>
</dbReference>
<keyword evidence="2" id="KW-0560">Oxidoreductase</keyword>
<dbReference type="PRINTS" id="PR00081">
    <property type="entry name" value="GDHRDH"/>
</dbReference>
<comment type="caution">
    <text evidence="4">The sequence shown here is derived from an EMBL/GenBank/DDBJ whole genome shotgun (WGS) entry which is preliminary data.</text>
</comment>
<dbReference type="STRING" id="665126.ABB55_18070"/>
<evidence type="ECO:0000256" key="1">
    <source>
        <dbReference type="ARBA" id="ARBA00006484"/>
    </source>
</evidence>
<dbReference type="EMBL" id="LJYW01000001">
    <property type="protein sequence ID" value="KPL53879.1"/>
    <property type="molecule type" value="Genomic_DNA"/>
</dbReference>
<keyword evidence="5" id="KW-1185">Reference proteome</keyword>
<dbReference type="PANTHER" id="PTHR43976">
    <property type="entry name" value="SHORT CHAIN DEHYDROGENASE"/>
    <property type="match status" value="1"/>
</dbReference>
<dbReference type="Pfam" id="PF00106">
    <property type="entry name" value="adh_short"/>
    <property type="match status" value="1"/>
</dbReference>
<evidence type="ECO:0000256" key="3">
    <source>
        <dbReference type="RuleBase" id="RU000363"/>
    </source>
</evidence>
<evidence type="ECO:0008006" key="6">
    <source>
        <dbReference type="Google" id="ProtNLM"/>
    </source>
</evidence>
<name>A0A0P6W3W1_9HYPH</name>
<organism evidence="4 5">
    <name type="scientific">Prosthecodimorpha hirschii</name>
    <dbReference type="NCBI Taxonomy" id="665126"/>
    <lineage>
        <taxon>Bacteria</taxon>
        <taxon>Pseudomonadati</taxon>
        <taxon>Pseudomonadota</taxon>
        <taxon>Alphaproteobacteria</taxon>
        <taxon>Hyphomicrobiales</taxon>
        <taxon>Ancalomicrobiaceae</taxon>
        <taxon>Prosthecodimorpha</taxon>
    </lineage>
</organism>
<dbReference type="GO" id="GO:0016491">
    <property type="term" value="F:oxidoreductase activity"/>
    <property type="evidence" value="ECO:0007669"/>
    <property type="project" value="UniProtKB-KW"/>
</dbReference>
<dbReference type="PANTHER" id="PTHR43976:SF16">
    <property type="entry name" value="SHORT-CHAIN DEHYDROGENASE_REDUCTASE FAMILY PROTEIN"/>
    <property type="match status" value="1"/>
</dbReference>
<reference evidence="4 5" key="2">
    <citation type="submission" date="2015-10" db="EMBL/GenBank/DDBJ databases">
        <title>Draft Genome Sequence of Prosthecomicrobium hirschii ATCC 27832.</title>
        <authorList>
            <person name="Daniel J."/>
            <person name="Givan S.A."/>
            <person name="Brun Y.V."/>
            <person name="Brown P.J."/>
        </authorList>
    </citation>
    <scope>NUCLEOTIDE SEQUENCE [LARGE SCALE GENOMIC DNA]</scope>
    <source>
        <strain evidence="4 5">16</strain>
    </source>
</reference>
<accession>A0A0P6W3W1</accession>
<protein>
    <recommendedName>
        <fullName evidence="6">Short-chain dehydrogenase</fullName>
    </recommendedName>
</protein>
<dbReference type="CDD" id="cd05374">
    <property type="entry name" value="17beta-HSD-like_SDR_c"/>
    <property type="match status" value="1"/>
</dbReference>
<dbReference type="InterPro" id="IPR002347">
    <property type="entry name" value="SDR_fam"/>
</dbReference>
<dbReference type="AlphaFoldDB" id="A0A0P6W3W1"/>
<dbReference type="NCBIfam" id="NF004649">
    <property type="entry name" value="PRK05993.1"/>
    <property type="match status" value="1"/>
</dbReference>
<evidence type="ECO:0000313" key="5">
    <source>
        <dbReference type="Proteomes" id="UP000048984"/>
    </source>
</evidence>
<dbReference type="Proteomes" id="UP000048984">
    <property type="component" value="Unassembled WGS sequence"/>
</dbReference>
<dbReference type="InterPro" id="IPR036291">
    <property type="entry name" value="NAD(P)-bd_dom_sf"/>
</dbReference>
<sequence length="280" mass="30378">MLPRTILVTGASTGIGRAAAVMLKARGWRVFATARTEADLAALAALDLEPLRLDYREAGSIAACAEAVLERTGGRIGALFNNGAYGQPGAVEDLPTDILRAQFEANLFGWHDLTCRLIPAMRANGAGRIVQCSSVLGIVAMKYRGAYIASKFALEGLTDTLRQELHGSGITVSTIRPGPIATRFVSTAMAAFVANIDIDGSAHRDIYRRRLGRMERGGAGRFKLPPEAVVDRLIHAVESDRPKPYYSVTVPTYVMDVVRRLLPGRALVGFLRRVSDREDR</sequence>
<evidence type="ECO:0000256" key="2">
    <source>
        <dbReference type="ARBA" id="ARBA00023002"/>
    </source>
</evidence>
<dbReference type="Gene3D" id="3.40.50.720">
    <property type="entry name" value="NAD(P)-binding Rossmann-like Domain"/>
    <property type="match status" value="1"/>
</dbReference>
<reference evidence="4 5" key="1">
    <citation type="submission" date="2015-09" db="EMBL/GenBank/DDBJ databases">
        <authorList>
            <person name="Jackson K.R."/>
            <person name="Lunt B.L."/>
            <person name="Fisher J.N.B."/>
            <person name="Gardner A.V."/>
            <person name="Bailey M.E."/>
            <person name="Deus L.M."/>
            <person name="Earl A.S."/>
            <person name="Gibby P.D."/>
            <person name="Hartmann K.A."/>
            <person name="Liu J.E."/>
            <person name="Manci A.M."/>
            <person name="Nielsen D.A."/>
            <person name="Solomon M.B."/>
            <person name="Breakwell D.P."/>
            <person name="Burnett S.H."/>
            <person name="Grose J.H."/>
        </authorList>
    </citation>
    <scope>NUCLEOTIDE SEQUENCE [LARGE SCALE GENOMIC DNA]</scope>
    <source>
        <strain evidence="4 5">16</strain>
    </source>
</reference>
<dbReference type="PRINTS" id="PR00080">
    <property type="entry name" value="SDRFAMILY"/>
</dbReference>
<evidence type="ECO:0000313" key="4">
    <source>
        <dbReference type="EMBL" id="KPL53879.1"/>
    </source>
</evidence>
<dbReference type="RefSeq" id="WP_054360044.1">
    <property type="nucleotide sequence ID" value="NZ_LJYW01000001.1"/>
</dbReference>